<dbReference type="OrthoDB" id="5639428at2"/>
<dbReference type="AlphaFoldDB" id="A0A433JIR4"/>
<dbReference type="Proteomes" id="UP000288012">
    <property type="component" value="Unassembled WGS sequence"/>
</dbReference>
<accession>A0A433JIR4</accession>
<feature type="signal peptide" evidence="1">
    <location>
        <begin position="1"/>
        <end position="21"/>
    </location>
</feature>
<evidence type="ECO:0000256" key="1">
    <source>
        <dbReference type="SAM" id="SignalP"/>
    </source>
</evidence>
<gene>
    <name evidence="2" type="ORF">EKM59_06900</name>
</gene>
<evidence type="ECO:0000313" key="2">
    <source>
        <dbReference type="EMBL" id="RUQ85256.1"/>
    </source>
</evidence>
<protein>
    <recommendedName>
        <fullName evidence="4">Secreted protein</fullName>
    </recommendedName>
</protein>
<feature type="chain" id="PRO_5019024869" description="Secreted protein" evidence="1">
    <location>
        <begin position="22"/>
        <end position="97"/>
    </location>
</feature>
<evidence type="ECO:0008006" key="4">
    <source>
        <dbReference type="Google" id="ProtNLM"/>
    </source>
</evidence>
<reference evidence="2 3" key="1">
    <citation type="submission" date="2018-12" db="EMBL/GenBank/DDBJ databases">
        <title>Legionella sp,whole genome shotgun sequence.</title>
        <authorList>
            <person name="Wu H."/>
        </authorList>
    </citation>
    <scope>NUCLEOTIDE SEQUENCE [LARGE SCALE GENOMIC DNA]</scope>
    <source>
        <strain evidence="3">km714</strain>
    </source>
</reference>
<keyword evidence="3" id="KW-1185">Reference proteome</keyword>
<organism evidence="2 3">
    <name type="scientific">Legionella septentrionalis</name>
    <dbReference type="NCBI Taxonomy" id="2498109"/>
    <lineage>
        <taxon>Bacteria</taxon>
        <taxon>Pseudomonadati</taxon>
        <taxon>Pseudomonadota</taxon>
        <taxon>Gammaproteobacteria</taxon>
        <taxon>Legionellales</taxon>
        <taxon>Legionellaceae</taxon>
        <taxon>Legionella</taxon>
    </lineage>
</organism>
<sequence>MMKAWHLGLTLTVCSISNAMANCDLSRFHWECDLPLQAKPSSTAHSLVYCGNTYGYMTIQQYNQLARYQRANVNMILTINGEYIDSPCIPAGRHGPN</sequence>
<dbReference type="EMBL" id="RZGR01000018">
    <property type="protein sequence ID" value="RUQ85256.1"/>
    <property type="molecule type" value="Genomic_DNA"/>
</dbReference>
<comment type="caution">
    <text evidence="2">The sequence shown here is derived from an EMBL/GenBank/DDBJ whole genome shotgun (WGS) entry which is preliminary data.</text>
</comment>
<proteinExistence type="predicted"/>
<name>A0A433JIR4_9GAMM</name>
<keyword evidence="1" id="KW-0732">Signal</keyword>
<evidence type="ECO:0000313" key="3">
    <source>
        <dbReference type="Proteomes" id="UP000288012"/>
    </source>
</evidence>